<evidence type="ECO:0000313" key="7">
    <source>
        <dbReference type="EMBL" id="MFD0965480.1"/>
    </source>
</evidence>
<dbReference type="PROSITE" id="PS51866">
    <property type="entry name" value="MOP"/>
    <property type="match status" value="1"/>
</dbReference>
<evidence type="ECO:0000256" key="4">
    <source>
        <dbReference type="ARBA" id="ARBA00022737"/>
    </source>
</evidence>
<evidence type="ECO:0000256" key="1">
    <source>
        <dbReference type="ARBA" id="ARBA00008110"/>
    </source>
</evidence>
<keyword evidence="2 5" id="KW-0813">Transport</keyword>
<feature type="domain" description="Mop" evidence="6">
    <location>
        <begin position="124"/>
        <end position="191"/>
    </location>
</feature>
<keyword evidence="3 5" id="KW-0500">Molybdenum</keyword>
<dbReference type="PANTHER" id="PTHR30432">
    <property type="entry name" value="TRANSCRIPTIONAL REGULATOR MODE"/>
    <property type="match status" value="1"/>
</dbReference>
<organism evidence="7 8">
    <name type="scientific">Seminibacterium arietis</name>
    <dbReference type="NCBI Taxonomy" id="1173502"/>
    <lineage>
        <taxon>Bacteria</taxon>
        <taxon>Pseudomonadati</taxon>
        <taxon>Pseudomonadota</taxon>
        <taxon>Gammaproteobacteria</taxon>
        <taxon>Pasteurellales</taxon>
        <taxon>Pasteurellaceae</taxon>
        <taxon>Seminibacterium</taxon>
    </lineage>
</organism>
<comment type="similarity">
    <text evidence="1 5">Belongs to the ModE family.</text>
</comment>
<dbReference type="Gene3D" id="2.40.50.100">
    <property type="match status" value="1"/>
</dbReference>
<dbReference type="EMBL" id="JBHTJN010000004">
    <property type="protein sequence ID" value="MFD0965480.1"/>
    <property type="molecule type" value="Genomic_DNA"/>
</dbReference>
<proteinExistence type="inferred from homology"/>
<dbReference type="InterPro" id="IPR051815">
    <property type="entry name" value="Molybdate_resp_trans_reg"/>
</dbReference>
<gene>
    <name evidence="7" type="ORF">ACFQ02_01185</name>
</gene>
<dbReference type="SUPFAM" id="SSF50331">
    <property type="entry name" value="MOP-like"/>
    <property type="match status" value="2"/>
</dbReference>
<dbReference type="SUPFAM" id="SSF46785">
    <property type="entry name" value="Winged helix' DNA-binding domain"/>
    <property type="match status" value="1"/>
</dbReference>
<name>A0ABW3I7G6_9PAST</name>
<dbReference type="PANTHER" id="PTHR30432:SF1">
    <property type="entry name" value="DNA-BINDING TRANSCRIPTIONAL DUAL REGULATOR MODE"/>
    <property type="match status" value="1"/>
</dbReference>
<dbReference type="PIRSF" id="PIRSF005763">
    <property type="entry name" value="Txn_reg_ModE"/>
    <property type="match status" value="1"/>
</dbReference>
<keyword evidence="8" id="KW-1185">Reference proteome</keyword>
<dbReference type="NCBIfam" id="TIGR00637">
    <property type="entry name" value="ModE_repress"/>
    <property type="match status" value="1"/>
</dbReference>
<sequence>MSETEILLSIKLQQQLFVDPKRIRLLKEIDKCGSINQAAKNVKVSYKSAWDHLEAMNNISPKPLLNRNVGGKNGGGTALTIYAQRLLQLYDLLERTQSKAFEILQDETVPLDSILSATARFSLQSSARNQFIGNIIAFENKDIHCYVDIQINGFPNPLRVSITAQSAVRLQLFLGKEVMVMMKAPWLKISHSKPNVSQNCFSATVVDIIDNNVCQEVILNIGGAVQCCATTSGDHRIQVSDELYCYIDPEQIVIITLY</sequence>
<evidence type="ECO:0000259" key="6">
    <source>
        <dbReference type="PROSITE" id="PS51866"/>
    </source>
</evidence>
<dbReference type="NCBIfam" id="TIGR00638">
    <property type="entry name" value="Mop"/>
    <property type="match status" value="1"/>
</dbReference>
<evidence type="ECO:0000256" key="5">
    <source>
        <dbReference type="PIRNR" id="PIRNR005763"/>
    </source>
</evidence>
<dbReference type="InterPro" id="IPR036388">
    <property type="entry name" value="WH-like_DNA-bd_sf"/>
</dbReference>
<evidence type="ECO:0000256" key="2">
    <source>
        <dbReference type="ARBA" id="ARBA00022448"/>
    </source>
</evidence>
<dbReference type="Gene3D" id="1.10.10.10">
    <property type="entry name" value="Winged helix-like DNA-binding domain superfamily/Winged helix DNA-binding domain"/>
    <property type="match status" value="1"/>
</dbReference>
<dbReference type="RefSeq" id="WP_380818264.1">
    <property type="nucleotide sequence ID" value="NZ_JBHTJN010000004.1"/>
</dbReference>
<dbReference type="InterPro" id="IPR008995">
    <property type="entry name" value="Mo/tungstate-bd_C_term_dom"/>
</dbReference>
<dbReference type="InterPro" id="IPR016462">
    <property type="entry name" value="ModE"/>
</dbReference>
<dbReference type="Pfam" id="PF03459">
    <property type="entry name" value="TOBE"/>
    <property type="match status" value="1"/>
</dbReference>
<evidence type="ECO:0000313" key="8">
    <source>
        <dbReference type="Proteomes" id="UP001596996"/>
    </source>
</evidence>
<dbReference type="InterPro" id="IPR036390">
    <property type="entry name" value="WH_DNA-bd_sf"/>
</dbReference>
<accession>A0ABW3I7G6</accession>
<dbReference type="InterPro" id="IPR003725">
    <property type="entry name" value="ModE-bd_N"/>
</dbReference>
<dbReference type="InterPro" id="IPR004606">
    <property type="entry name" value="Mop_domain"/>
</dbReference>
<reference evidence="8" key="1">
    <citation type="journal article" date="2019" name="Int. J. Syst. Evol. Microbiol.">
        <title>The Global Catalogue of Microorganisms (GCM) 10K type strain sequencing project: providing services to taxonomists for standard genome sequencing and annotation.</title>
        <authorList>
            <consortium name="The Broad Institute Genomics Platform"/>
            <consortium name="The Broad Institute Genome Sequencing Center for Infectious Disease"/>
            <person name="Wu L."/>
            <person name="Ma J."/>
        </authorList>
    </citation>
    <scope>NUCLEOTIDE SEQUENCE [LARGE SCALE GENOMIC DNA]</scope>
    <source>
        <strain evidence="8">CCUG 61707</strain>
    </source>
</reference>
<comment type="caution">
    <text evidence="7">The sequence shown here is derived from an EMBL/GenBank/DDBJ whole genome shotgun (WGS) entry which is preliminary data.</text>
</comment>
<keyword evidence="4" id="KW-0677">Repeat</keyword>
<protein>
    <submittedName>
        <fullName evidence="7">TOBE domain-containing protein</fullName>
    </submittedName>
</protein>
<dbReference type="InterPro" id="IPR005116">
    <property type="entry name" value="Transp-assoc_OB_typ1"/>
</dbReference>
<dbReference type="Proteomes" id="UP001596996">
    <property type="component" value="Unassembled WGS sequence"/>
</dbReference>
<evidence type="ECO:0000256" key="3">
    <source>
        <dbReference type="ARBA" id="ARBA00022505"/>
    </source>
</evidence>